<dbReference type="STRING" id="1121338.CLTEP_22380"/>
<dbReference type="InterPro" id="IPR036366">
    <property type="entry name" value="PGBDSf"/>
</dbReference>
<dbReference type="RefSeq" id="WP_066826682.1">
    <property type="nucleotide sequence ID" value="NZ_LTBA01000037.1"/>
</dbReference>
<feature type="domain" description="Peptidoglycan binding-like" evidence="1">
    <location>
        <begin position="339"/>
        <end position="399"/>
    </location>
</feature>
<name>A0A151AY15_9CLOT</name>
<evidence type="ECO:0000313" key="2">
    <source>
        <dbReference type="EMBL" id="KYH32442.1"/>
    </source>
</evidence>
<dbReference type="Pfam" id="PF01471">
    <property type="entry name" value="PG_binding_1"/>
    <property type="match status" value="1"/>
</dbReference>
<dbReference type="InterPro" id="IPR002477">
    <property type="entry name" value="Peptidoglycan-bd-like"/>
</dbReference>
<comment type="caution">
    <text evidence="2">The sequence shown here is derived from an EMBL/GenBank/DDBJ whole genome shotgun (WGS) entry which is preliminary data.</text>
</comment>
<dbReference type="PATRIC" id="fig|1121338.3.peg.2310"/>
<accession>A0A151AY15</accession>
<organism evidence="2 3">
    <name type="scientific">Clostridium tepidiprofundi DSM 19306</name>
    <dbReference type="NCBI Taxonomy" id="1121338"/>
    <lineage>
        <taxon>Bacteria</taxon>
        <taxon>Bacillati</taxon>
        <taxon>Bacillota</taxon>
        <taxon>Clostridia</taxon>
        <taxon>Eubacteriales</taxon>
        <taxon>Clostridiaceae</taxon>
        <taxon>Clostridium</taxon>
    </lineage>
</organism>
<dbReference type="Gene3D" id="1.10.101.10">
    <property type="entry name" value="PGBD-like superfamily/PGBD"/>
    <property type="match status" value="1"/>
</dbReference>
<evidence type="ECO:0000313" key="3">
    <source>
        <dbReference type="Proteomes" id="UP000075531"/>
    </source>
</evidence>
<dbReference type="SUPFAM" id="SSF47090">
    <property type="entry name" value="PGBD-like"/>
    <property type="match status" value="1"/>
</dbReference>
<proteinExistence type="predicted"/>
<gene>
    <name evidence="2" type="ORF">CLTEP_22380</name>
</gene>
<dbReference type="Proteomes" id="UP000075531">
    <property type="component" value="Unassembled WGS sequence"/>
</dbReference>
<dbReference type="InterPro" id="IPR036365">
    <property type="entry name" value="PGBD-like_sf"/>
</dbReference>
<sequence length="445" mass="50387">MPSTGNLKVQVFKGESYIPIENAKVTVVQKKETSSRQLEQVTVSDSSGSTNEIQLDAPPIEYSMKPSDKLPYSFCDIKVEAEGYQTFIVKNCQIYPEKTALQECKMKTMKRGMRQEEIIEVQPNTLVGNYPPKIPEDPEKPLPPPPSGYVVLPEPVVPGLIVVHAGSPNNPNAPNYTVGFKDYIKNVASSEIFSTWPENTIRANIYCIISFTLNRIYTEWYRGKGKNFDITNSTAYDHAFTYGRNIYKNISRIVEELFSTYIKRWGRKQPLLTQYCDGVKVKCPGWMTQWGSKYLGDKGRAPYEILTHFYGSDLEFKRAKKVEGIPKSWPGYVLKLGSSGAPVRTVQTYLNRIARNYPAIPKVKVDGIYGEKTKEAVKTFQRIFGLPATGVVNYPTWYKISDVYVGVTKIAELRGEVFKRKIFKPHVPYRGVGAVPEMEYPCDKG</sequence>
<protein>
    <submittedName>
        <fullName evidence="2">Putative peptidoglycan binding domain protein</fullName>
    </submittedName>
</protein>
<reference evidence="2 3" key="1">
    <citation type="submission" date="2016-02" db="EMBL/GenBank/DDBJ databases">
        <title>Genome sequence of Clostridium tepidiprofundi DSM 19306.</title>
        <authorList>
            <person name="Poehlein A."/>
            <person name="Daniel R."/>
        </authorList>
    </citation>
    <scope>NUCLEOTIDE SEQUENCE [LARGE SCALE GENOMIC DNA]</scope>
    <source>
        <strain evidence="2 3">DSM 19306</strain>
    </source>
</reference>
<dbReference type="OrthoDB" id="2933491at2"/>
<keyword evidence="3" id="KW-1185">Reference proteome</keyword>
<dbReference type="EMBL" id="LTBA01000037">
    <property type="protein sequence ID" value="KYH32442.1"/>
    <property type="molecule type" value="Genomic_DNA"/>
</dbReference>
<dbReference type="AlphaFoldDB" id="A0A151AY15"/>
<evidence type="ECO:0000259" key="1">
    <source>
        <dbReference type="Pfam" id="PF01471"/>
    </source>
</evidence>